<feature type="short sequence motif" description="GXGXXG" evidence="4">
    <location>
        <begin position="89"/>
        <end position="94"/>
    </location>
</feature>
<evidence type="ECO:0000256" key="3">
    <source>
        <dbReference type="ARBA" id="ARBA00023098"/>
    </source>
</evidence>
<reference evidence="8" key="1">
    <citation type="submission" date="2016-06" db="EMBL/GenBank/DDBJ databases">
        <authorList>
            <person name="Rodrigo-Torres L."/>
            <person name="Arahal D.R."/>
        </authorList>
    </citation>
    <scope>NUCLEOTIDE SEQUENCE [LARGE SCALE GENOMIC DNA]</scope>
    <source>
        <strain evidence="8">CECT 7224</strain>
    </source>
</reference>
<gene>
    <name evidence="7" type="ORF">VCE7224_00326</name>
</gene>
<dbReference type="PROSITE" id="PS51257">
    <property type="entry name" value="PROKAR_LIPOPROTEIN"/>
    <property type="match status" value="1"/>
</dbReference>
<dbReference type="GO" id="GO:0016042">
    <property type="term" value="P:lipid catabolic process"/>
    <property type="evidence" value="ECO:0007669"/>
    <property type="project" value="UniProtKB-UniRule"/>
</dbReference>
<dbReference type="GO" id="GO:0016787">
    <property type="term" value="F:hydrolase activity"/>
    <property type="evidence" value="ECO:0007669"/>
    <property type="project" value="UniProtKB-UniRule"/>
</dbReference>
<evidence type="ECO:0000256" key="1">
    <source>
        <dbReference type="ARBA" id="ARBA00022801"/>
    </source>
</evidence>
<organism evidence="7 8">
    <name type="scientific">Vibrio celticus</name>
    <dbReference type="NCBI Taxonomy" id="446372"/>
    <lineage>
        <taxon>Bacteria</taxon>
        <taxon>Pseudomonadati</taxon>
        <taxon>Pseudomonadota</taxon>
        <taxon>Gammaproteobacteria</taxon>
        <taxon>Vibrionales</taxon>
        <taxon>Vibrionaceae</taxon>
        <taxon>Vibrio</taxon>
    </lineage>
</organism>
<accession>A0A1C3J944</accession>
<proteinExistence type="predicted"/>
<feature type="chain" id="PRO_5008676417" evidence="5">
    <location>
        <begin position="24"/>
        <end position="394"/>
    </location>
</feature>
<evidence type="ECO:0000256" key="4">
    <source>
        <dbReference type="PROSITE-ProRule" id="PRU01161"/>
    </source>
</evidence>
<keyword evidence="1 4" id="KW-0378">Hydrolase</keyword>
<dbReference type="EMBL" id="FLQZ01000005">
    <property type="protein sequence ID" value="SBT11610.1"/>
    <property type="molecule type" value="Genomic_DNA"/>
</dbReference>
<dbReference type="PANTHER" id="PTHR14226">
    <property type="entry name" value="NEUROPATHY TARGET ESTERASE/SWISS CHEESE D.MELANOGASTER"/>
    <property type="match status" value="1"/>
</dbReference>
<feature type="short sequence motif" description="GXSXG" evidence="4">
    <location>
        <begin position="118"/>
        <end position="122"/>
    </location>
</feature>
<evidence type="ECO:0000256" key="2">
    <source>
        <dbReference type="ARBA" id="ARBA00022963"/>
    </source>
</evidence>
<feature type="active site" description="Nucleophile" evidence="4">
    <location>
        <position position="120"/>
    </location>
</feature>
<dbReference type="PROSITE" id="PS51635">
    <property type="entry name" value="PNPLA"/>
    <property type="match status" value="1"/>
</dbReference>
<evidence type="ECO:0000256" key="5">
    <source>
        <dbReference type="SAM" id="SignalP"/>
    </source>
</evidence>
<dbReference type="AlphaFoldDB" id="A0A1C3J944"/>
<dbReference type="Pfam" id="PF01734">
    <property type="entry name" value="Patatin"/>
    <property type="match status" value="1"/>
</dbReference>
<name>A0A1C3J944_9VIBR</name>
<sequence>MSLIMNRLISSGFTVALSFLVVACSSPHTLDVRVHKDNYKEVVVEEAISEKEPLRMWASENPDFLYSPTDQTTPITVSGDQLNILALSGGGVNGAFGAGILIGLQESGQMKDYSIVTGISAGALMAPFVFIGGDAFPKMKKVMLTINDKSVLGKKNFLNTVFKDAFTDGKKLNQFIAQAFPEQMIEQIAARHRSGKRLFIGSTHFDSGELVIWNVGAIANSDMPDKSELIYKVLAASASIPGVFPPQFIDVKYEGKSYEELHVDGGLAAQVFFNPSNFDYQQISDALGLEKPPQLDVIRNGALKAPYHSLRDKGLDLVANSVSSLTLAQTRGDLYRMKYISEINNIDMQFTYIEHDFGYAKRTKDMFDEHYLLTIYEYGYHKATQGKPWVTELP</sequence>
<dbReference type="Proteomes" id="UP000092819">
    <property type="component" value="Unassembled WGS sequence"/>
</dbReference>
<dbReference type="InterPro" id="IPR050301">
    <property type="entry name" value="NTE"/>
</dbReference>
<feature type="signal peptide" evidence="5">
    <location>
        <begin position="1"/>
        <end position="23"/>
    </location>
</feature>
<evidence type="ECO:0000313" key="7">
    <source>
        <dbReference type="EMBL" id="SBT11610.1"/>
    </source>
</evidence>
<feature type="active site" description="Proton acceptor" evidence="4">
    <location>
        <position position="264"/>
    </location>
</feature>
<dbReference type="SUPFAM" id="SSF52151">
    <property type="entry name" value="FabD/lysophospholipase-like"/>
    <property type="match status" value="1"/>
</dbReference>
<keyword evidence="3 4" id="KW-0443">Lipid metabolism</keyword>
<keyword evidence="2 4" id="KW-0442">Lipid degradation</keyword>
<dbReference type="PANTHER" id="PTHR14226:SF74">
    <property type="entry name" value="BLR4684 PROTEIN"/>
    <property type="match status" value="1"/>
</dbReference>
<dbReference type="InterPro" id="IPR016035">
    <property type="entry name" value="Acyl_Trfase/lysoPLipase"/>
</dbReference>
<evidence type="ECO:0000259" key="6">
    <source>
        <dbReference type="PROSITE" id="PS51635"/>
    </source>
</evidence>
<feature type="domain" description="PNPLA" evidence="6">
    <location>
        <begin position="85"/>
        <end position="277"/>
    </location>
</feature>
<dbReference type="InterPro" id="IPR002641">
    <property type="entry name" value="PNPLA_dom"/>
</dbReference>
<evidence type="ECO:0000313" key="8">
    <source>
        <dbReference type="Proteomes" id="UP000092819"/>
    </source>
</evidence>
<feature type="short sequence motif" description="DGA/G" evidence="4">
    <location>
        <begin position="264"/>
        <end position="266"/>
    </location>
</feature>
<keyword evidence="8" id="KW-1185">Reference proteome</keyword>
<keyword evidence="5" id="KW-0732">Signal</keyword>
<dbReference type="Gene3D" id="3.40.1090.10">
    <property type="entry name" value="Cytosolic phospholipase A2 catalytic domain"/>
    <property type="match status" value="1"/>
</dbReference>
<protein>
    <submittedName>
        <fullName evidence="7">Patatin-like phospholipase</fullName>
    </submittedName>
</protein>